<protein>
    <submittedName>
        <fullName evidence="2">Uncharacterized protein</fullName>
    </submittedName>
</protein>
<sequence length="103" mass="10774">MPRIPVGADDGSNDATIPSTRKRKHGTSIDSQTKQKAVKPTLPRFNARRNKTQLNLHCSQHNRLLSGVANPNGPGFYGEVGGSGPSEPTSVAGQASGVNAVGR</sequence>
<feature type="compositionally biased region" description="Polar residues" evidence="1">
    <location>
        <begin position="86"/>
        <end position="97"/>
    </location>
</feature>
<dbReference type="EMBL" id="PKPP01011848">
    <property type="protein sequence ID" value="PWA43388.1"/>
    <property type="molecule type" value="Genomic_DNA"/>
</dbReference>
<organism evidence="2 3">
    <name type="scientific">Artemisia annua</name>
    <name type="common">Sweet wormwood</name>
    <dbReference type="NCBI Taxonomy" id="35608"/>
    <lineage>
        <taxon>Eukaryota</taxon>
        <taxon>Viridiplantae</taxon>
        <taxon>Streptophyta</taxon>
        <taxon>Embryophyta</taxon>
        <taxon>Tracheophyta</taxon>
        <taxon>Spermatophyta</taxon>
        <taxon>Magnoliopsida</taxon>
        <taxon>eudicotyledons</taxon>
        <taxon>Gunneridae</taxon>
        <taxon>Pentapetalae</taxon>
        <taxon>asterids</taxon>
        <taxon>campanulids</taxon>
        <taxon>Asterales</taxon>
        <taxon>Asteraceae</taxon>
        <taxon>Asteroideae</taxon>
        <taxon>Anthemideae</taxon>
        <taxon>Artemisiinae</taxon>
        <taxon>Artemisia</taxon>
    </lineage>
</organism>
<proteinExistence type="predicted"/>
<evidence type="ECO:0000313" key="2">
    <source>
        <dbReference type="EMBL" id="PWA43388.1"/>
    </source>
</evidence>
<keyword evidence="3" id="KW-1185">Reference proteome</keyword>
<name>A0A2U1L314_ARTAN</name>
<feature type="region of interest" description="Disordered" evidence="1">
    <location>
        <begin position="76"/>
        <end position="103"/>
    </location>
</feature>
<accession>A0A2U1L314</accession>
<evidence type="ECO:0000256" key="1">
    <source>
        <dbReference type="SAM" id="MobiDB-lite"/>
    </source>
</evidence>
<feature type="region of interest" description="Disordered" evidence="1">
    <location>
        <begin position="1"/>
        <end position="50"/>
    </location>
</feature>
<evidence type="ECO:0000313" key="3">
    <source>
        <dbReference type="Proteomes" id="UP000245207"/>
    </source>
</evidence>
<dbReference type="Proteomes" id="UP000245207">
    <property type="component" value="Unassembled WGS sequence"/>
</dbReference>
<gene>
    <name evidence="2" type="ORF">CTI12_AA521440</name>
</gene>
<dbReference type="AlphaFoldDB" id="A0A2U1L314"/>
<comment type="caution">
    <text evidence="2">The sequence shown here is derived from an EMBL/GenBank/DDBJ whole genome shotgun (WGS) entry which is preliminary data.</text>
</comment>
<reference evidence="2 3" key="1">
    <citation type="journal article" date="2018" name="Mol. Plant">
        <title>The genome of Artemisia annua provides insight into the evolution of Asteraceae family and artemisinin biosynthesis.</title>
        <authorList>
            <person name="Shen Q."/>
            <person name="Zhang L."/>
            <person name="Liao Z."/>
            <person name="Wang S."/>
            <person name="Yan T."/>
            <person name="Shi P."/>
            <person name="Liu M."/>
            <person name="Fu X."/>
            <person name="Pan Q."/>
            <person name="Wang Y."/>
            <person name="Lv Z."/>
            <person name="Lu X."/>
            <person name="Zhang F."/>
            <person name="Jiang W."/>
            <person name="Ma Y."/>
            <person name="Chen M."/>
            <person name="Hao X."/>
            <person name="Li L."/>
            <person name="Tang Y."/>
            <person name="Lv G."/>
            <person name="Zhou Y."/>
            <person name="Sun X."/>
            <person name="Brodelius P.E."/>
            <person name="Rose J.K.C."/>
            <person name="Tang K."/>
        </authorList>
    </citation>
    <scope>NUCLEOTIDE SEQUENCE [LARGE SCALE GENOMIC DNA]</scope>
    <source>
        <strain evidence="3">cv. Huhao1</strain>
        <tissue evidence="2">Leaf</tissue>
    </source>
</reference>